<evidence type="ECO:0008006" key="4">
    <source>
        <dbReference type="Google" id="ProtNLM"/>
    </source>
</evidence>
<dbReference type="PROSITE" id="PS51257">
    <property type="entry name" value="PROKAR_LIPOPROTEIN"/>
    <property type="match status" value="1"/>
</dbReference>
<name>A0A1I5I9C2_9HYPH</name>
<dbReference type="RefSeq" id="WP_090073717.1">
    <property type="nucleotide sequence ID" value="NZ_FOVR01000008.1"/>
</dbReference>
<reference evidence="2 3" key="1">
    <citation type="submission" date="2016-10" db="EMBL/GenBank/DDBJ databases">
        <authorList>
            <person name="de Groot N.N."/>
        </authorList>
    </citation>
    <scope>NUCLEOTIDE SEQUENCE [LARGE SCALE GENOMIC DNA]</scope>
    <source>
        <strain evidence="2 3">CGMCC 1.9157</strain>
    </source>
</reference>
<dbReference type="EMBL" id="FOVR01000008">
    <property type="protein sequence ID" value="SFO57177.1"/>
    <property type="molecule type" value="Genomic_DNA"/>
</dbReference>
<protein>
    <recommendedName>
        <fullName evidence="4">Lipoprotein</fullName>
    </recommendedName>
</protein>
<dbReference type="AlphaFoldDB" id="A0A1I5I9C2"/>
<evidence type="ECO:0000313" key="3">
    <source>
        <dbReference type="Proteomes" id="UP000199236"/>
    </source>
</evidence>
<dbReference type="OrthoDB" id="5471992at2"/>
<evidence type="ECO:0000313" key="2">
    <source>
        <dbReference type="EMBL" id="SFO57177.1"/>
    </source>
</evidence>
<sequence length="206" mass="22784">MKFKLITTVPLLIALAGCNAQTSSSTSGWISAMNNRAPTKTTIYVCHAFGCSLKYGYHFTKGDLAKLKRILHAGRKSPEAELKAIGNAVAWFEKRVGPYVGSDKDKGGLDMRNAGVPGQMDCIDEASNTTSLITFAQQHGFLKYHKVQSPVARGFFLDGRYPHATAVVLNTENDRRYAIDSWIYDNGVFPKIKPLEDWMAESPARH</sequence>
<accession>A0A1I5I9C2</accession>
<keyword evidence="1" id="KW-0732">Signal</keyword>
<proteinExistence type="predicted"/>
<keyword evidence="3" id="KW-1185">Reference proteome</keyword>
<organism evidence="2 3">
    <name type="scientific">Cohaesibacter marisflavi</name>
    <dbReference type="NCBI Taxonomy" id="655353"/>
    <lineage>
        <taxon>Bacteria</taxon>
        <taxon>Pseudomonadati</taxon>
        <taxon>Pseudomonadota</taxon>
        <taxon>Alphaproteobacteria</taxon>
        <taxon>Hyphomicrobiales</taxon>
        <taxon>Cohaesibacteraceae</taxon>
    </lineage>
</organism>
<feature type="chain" id="PRO_5011464921" description="Lipoprotein" evidence="1">
    <location>
        <begin position="21"/>
        <end position="206"/>
    </location>
</feature>
<evidence type="ECO:0000256" key="1">
    <source>
        <dbReference type="SAM" id="SignalP"/>
    </source>
</evidence>
<feature type="signal peptide" evidence="1">
    <location>
        <begin position="1"/>
        <end position="20"/>
    </location>
</feature>
<gene>
    <name evidence="2" type="ORF">SAMN04488056_108131</name>
</gene>
<dbReference type="STRING" id="655353.SAMN04488056_108131"/>
<dbReference type="Proteomes" id="UP000199236">
    <property type="component" value="Unassembled WGS sequence"/>
</dbReference>